<protein>
    <recommendedName>
        <fullName evidence="8">Zn(2)-C6 fungal-type domain-containing protein</fullName>
    </recommendedName>
</protein>
<keyword evidence="7" id="KW-1133">Transmembrane helix</keyword>
<keyword evidence="7" id="KW-0472">Membrane</keyword>
<evidence type="ECO:0000256" key="1">
    <source>
        <dbReference type="ARBA" id="ARBA00004123"/>
    </source>
</evidence>
<dbReference type="InterPro" id="IPR050815">
    <property type="entry name" value="TF_fung"/>
</dbReference>
<dbReference type="Pfam" id="PF04082">
    <property type="entry name" value="Fungal_trans"/>
    <property type="match status" value="1"/>
</dbReference>
<keyword evidence="3" id="KW-0805">Transcription regulation</keyword>
<keyword evidence="4" id="KW-0804">Transcription</keyword>
<evidence type="ECO:0000259" key="8">
    <source>
        <dbReference type="PROSITE" id="PS50048"/>
    </source>
</evidence>
<dbReference type="InterPro" id="IPR001138">
    <property type="entry name" value="Zn2Cys6_DnaBD"/>
</dbReference>
<dbReference type="GO" id="GO:0005634">
    <property type="term" value="C:nucleus"/>
    <property type="evidence" value="ECO:0007669"/>
    <property type="project" value="UniProtKB-SubCell"/>
</dbReference>
<accession>A0A0B7K7S0</accession>
<dbReference type="Gene3D" id="4.10.240.10">
    <property type="entry name" value="Zn(2)-C6 fungal-type DNA-binding domain"/>
    <property type="match status" value="1"/>
</dbReference>
<dbReference type="InterPro" id="IPR036864">
    <property type="entry name" value="Zn2-C6_fun-type_DNA-bd_sf"/>
</dbReference>
<dbReference type="CDD" id="cd12148">
    <property type="entry name" value="fungal_TF_MHR"/>
    <property type="match status" value="1"/>
</dbReference>
<dbReference type="EMBL" id="CDPU01000021">
    <property type="protein sequence ID" value="CEO51020.1"/>
    <property type="molecule type" value="Genomic_DNA"/>
</dbReference>
<dbReference type="GO" id="GO:0000981">
    <property type="term" value="F:DNA-binding transcription factor activity, RNA polymerase II-specific"/>
    <property type="evidence" value="ECO:0007669"/>
    <property type="project" value="InterPro"/>
</dbReference>
<evidence type="ECO:0000313" key="9">
    <source>
        <dbReference type="EMBL" id="CEO51020.1"/>
    </source>
</evidence>
<dbReference type="GO" id="GO:0003677">
    <property type="term" value="F:DNA binding"/>
    <property type="evidence" value="ECO:0007669"/>
    <property type="project" value="InterPro"/>
</dbReference>
<evidence type="ECO:0000256" key="2">
    <source>
        <dbReference type="ARBA" id="ARBA00022723"/>
    </source>
</evidence>
<dbReference type="GO" id="GO:0008270">
    <property type="term" value="F:zinc ion binding"/>
    <property type="evidence" value="ECO:0007669"/>
    <property type="project" value="InterPro"/>
</dbReference>
<evidence type="ECO:0000256" key="3">
    <source>
        <dbReference type="ARBA" id="ARBA00023015"/>
    </source>
</evidence>
<dbReference type="PANTHER" id="PTHR47338">
    <property type="entry name" value="ZN(II)2CYS6 TRANSCRIPTION FACTOR (EUROFUNG)-RELATED"/>
    <property type="match status" value="1"/>
</dbReference>
<evidence type="ECO:0000256" key="6">
    <source>
        <dbReference type="SAM" id="MobiDB-lite"/>
    </source>
</evidence>
<dbReference type="PROSITE" id="PS50048">
    <property type="entry name" value="ZN2_CY6_FUNGAL_2"/>
    <property type="match status" value="1"/>
</dbReference>
<feature type="region of interest" description="Disordered" evidence="6">
    <location>
        <begin position="603"/>
        <end position="624"/>
    </location>
</feature>
<dbReference type="Pfam" id="PF00172">
    <property type="entry name" value="Zn_clus"/>
    <property type="match status" value="1"/>
</dbReference>
<dbReference type="SUPFAM" id="SSF57701">
    <property type="entry name" value="Zn2/Cys6 DNA-binding domain"/>
    <property type="match status" value="1"/>
</dbReference>
<dbReference type="AlphaFoldDB" id="A0A0B7K7S0"/>
<dbReference type="CDD" id="cd00067">
    <property type="entry name" value="GAL4"/>
    <property type="match status" value="1"/>
</dbReference>
<name>A0A0B7K7S0_BIOOC</name>
<evidence type="ECO:0000256" key="7">
    <source>
        <dbReference type="SAM" id="Phobius"/>
    </source>
</evidence>
<sequence length="667" mass="74930">MRSSLSCDACRKSKVKCVHKGRSPCQRCERSGFAGCQLTKPIRKPIVRATRQQLEFNGRQSFQSQSFVGSLRLSANASANQGGLGPGHVGTADIDEHVSQISTSRKLAILKTFSNQFPELTIVHVPTLMGGFASSPYPPQHKILFAAVLTVTKARLALTDVPWADTLRPREEYAAYTRARLLEVLLEKPKIEFVQALLIITLHEWGTRDFHKAWMYCGNILISFLFGLALNIIGMAICMMQALYSMRTAPYSLDPTSNDQVHDRYSQAIEAKTYWACFIIDCMVNAGTYNPPMLPMSEMKKLKIGCPVNALEYALGQDHPRASAASNVELSQGLGIARACEILVHGFDIWSQLMTFVFNDGRKAPGMCATRNCPWVSSSPWANALSQLQAWRAMREANTHYPTASVVMYVTLGYGEAFVYINVLYHVSIIMLRREYLPFLPTPESFPSGPTDPPLLEAEAPENWWEENARQLFQSAEYIARLLEESSECGVHLMTPFAGFCAFSAGYICAYVPWFPSMNLGRSPDAGKCLSFCLKYLEEFKKVWSIAEGWINTIEHASLLYRRAATTGRYRGMSRADFNGLHQSLHEFRVVDRSEQHMKEMNGVQQATDTSRDPMDDAATITDDSPDTNVLLESFLHEVNRNMDEQGPWSQWWPPMDEVAFTPDVTH</sequence>
<feature type="domain" description="Zn(2)-C6 fungal-type" evidence="8">
    <location>
        <begin position="6"/>
        <end position="38"/>
    </location>
</feature>
<proteinExistence type="predicted"/>
<keyword evidence="5" id="KW-0539">Nucleus</keyword>
<dbReference type="PANTHER" id="PTHR47338:SF19">
    <property type="entry name" value="ZN(II)2CYS6 TRANSCRIPTION FACTOR (EUROFUNG)"/>
    <property type="match status" value="1"/>
</dbReference>
<feature type="transmembrane region" description="Helical" evidence="7">
    <location>
        <begin position="220"/>
        <end position="244"/>
    </location>
</feature>
<dbReference type="SMART" id="SM00066">
    <property type="entry name" value="GAL4"/>
    <property type="match status" value="1"/>
</dbReference>
<evidence type="ECO:0000256" key="4">
    <source>
        <dbReference type="ARBA" id="ARBA00023163"/>
    </source>
</evidence>
<evidence type="ECO:0000256" key="5">
    <source>
        <dbReference type="ARBA" id="ARBA00023242"/>
    </source>
</evidence>
<dbReference type="InterPro" id="IPR007219">
    <property type="entry name" value="XnlR_reg_dom"/>
</dbReference>
<organism evidence="9">
    <name type="scientific">Bionectria ochroleuca</name>
    <name type="common">Gliocladium roseum</name>
    <dbReference type="NCBI Taxonomy" id="29856"/>
    <lineage>
        <taxon>Eukaryota</taxon>
        <taxon>Fungi</taxon>
        <taxon>Dikarya</taxon>
        <taxon>Ascomycota</taxon>
        <taxon>Pezizomycotina</taxon>
        <taxon>Sordariomycetes</taxon>
        <taxon>Hypocreomycetidae</taxon>
        <taxon>Hypocreales</taxon>
        <taxon>Bionectriaceae</taxon>
        <taxon>Clonostachys</taxon>
    </lineage>
</organism>
<dbReference type="GO" id="GO:0006351">
    <property type="term" value="P:DNA-templated transcription"/>
    <property type="evidence" value="ECO:0007669"/>
    <property type="project" value="InterPro"/>
</dbReference>
<comment type="subcellular location">
    <subcellularLocation>
        <location evidence="1">Nucleus</location>
    </subcellularLocation>
</comment>
<gene>
    <name evidence="9" type="ORF">BN869_000007078_1</name>
</gene>
<reference evidence="9" key="1">
    <citation type="submission" date="2015-01" db="EMBL/GenBank/DDBJ databases">
        <authorList>
            <person name="Durling Mikael"/>
        </authorList>
    </citation>
    <scope>NUCLEOTIDE SEQUENCE</scope>
</reference>
<keyword evidence="2" id="KW-0479">Metal-binding</keyword>
<keyword evidence="7" id="KW-0812">Transmembrane</keyword>
<dbReference type="PROSITE" id="PS00463">
    <property type="entry name" value="ZN2_CY6_FUNGAL_1"/>
    <property type="match status" value="1"/>
</dbReference>